<dbReference type="OrthoDB" id="114727at2759"/>
<dbReference type="InterPro" id="IPR011992">
    <property type="entry name" value="EF-hand-dom_pair"/>
</dbReference>
<keyword evidence="5" id="KW-0106">Calcium</keyword>
<reference evidence="9" key="1">
    <citation type="submission" date="2021-02" db="EMBL/GenBank/DDBJ databases">
        <authorList>
            <person name="Nowell W R."/>
        </authorList>
    </citation>
    <scope>NUCLEOTIDE SEQUENCE</scope>
    <source>
        <strain evidence="9">Ploen Becks lab</strain>
    </source>
</reference>
<dbReference type="SMART" id="SM00054">
    <property type="entry name" value="EFh"/>
    <property type="match status" value="4"/>
</dbReference>
<dbReference type="GO" id="GO:0005509">
    <property type="term" value="F:calcium ion binding"/>
    <property type="evidence" value="ECO:0007669"/>
    <property type="project" value="InterPro"/>
</dbReference>
<sequence>MGNKGGKNKKPVPSQKPTHDAWPGVPSSHLPSQPSSSTHKLTDRDLDFLSGQTGQSKSDIKAIFDEFMRNNPDGKLDKQEFVRLYSKLRPEQPESLDEISHFVFRAFDTDHNGTIDFSEFMISYSLTTRGDLKQKLNYAFSIYDADKNGYLDREELREVIFGMLDLLGADKKNNNVSLLAEQCIKELDVSNDGRVSKDEFIEGLARNYSLRALLSPFN</sequence>
<dbReference type="InterPro" id="IPR002048">
    <property type="entry name" value="EF_hand_dom"/>
</dbReference>
<gene>
    <name evidence="9" type="ORF">OXX778_LOCUS1369</name>
</gene>
<feature type="domain" description="EF-hand" evidence="8">
    <location>
        <begin position="175"/>
        <end position="210"/>
    </location>
</feature>
<evidence type="ECO:0000256" key="6">
    <source>
        <dbReference type="ARBA" id="ARBA00023288"/>
    </source>
</evidence>
<dbReference type="InterPro" id="IPR018247">
    <property type="entry name" value="EF_Hand_1_Ca_BS"/>
</dbReference>
<evidence type="ECO:0000256" key="2">
    <source>
        <dbReference type="ARBA" id="ARBA00022707"/>
    </source>
</evidence>
<keyword evidence="4" id="KW-0677">Repeat</keyword>
<organism evidence="9 10">
    <name type="scientific">Brachionus calyciflorus</name>
    <dbReference type="NCBI Taxonomy" id="104777"/>
    <lineage>
        <taxon>Eukaryota</taxon>
        <taxon>Metazoa</taxon>
        <taxon>Spiralia</taxon>
        <taxon>Gnathifera</taxon>
        <taxon>Rotifera</taxon>
        <taxon>Eurotatoria</taxon>
        <taxon>Monogononta</taxon>
        <taxon>Pseudotrocha</taxon>
        <taxon>Ploima</taxon>
        <taxon>Brachionidae</taxon>
        <taxon>Brachionus</taxon>
    </lineage>
</organism>
<dbReference type="PRINTS" id="PR00450">
    <property type="entry name" value="RECOVERIN"/>
</dbReference>
<feature type="compositionally biased region" description="Basic residues" evidence="7">
    <location>
        <begin position="1"/>
        <end position="10"/>
    </location>
</feature>
<feature type="compositionally biased region" description="Low complexity" evidence="7">
    <location>
        <begin position="26"/>
        <end position="37"/>
    </location>
</feature>
<evidence type="ECO:0000256" key="3">
    <source>
        <dbReference type="ARBA" id="ARBA00022723"/>
    </source>
</evidence>
<dbReference type="SUPFAM" id="SSF47473">
    <property type="entry name" value="EF-hand"/>
    <property type="match status" value="1"/>
</dbReference>
<keyword evidence="10" id="KW-1185">Reference proteome</keyword>
<comment type="caution">
    <text evidence="9">The sequence shown here is derived from an EMBL/GenBank/DDBJ whole genome shotgun (WGS) entry which is preliminary data.</text>
</comment>
<keyword evidence="3" id="KW-0479">Metal-binding</keyword>
<dbReference type="Pfam" id="PF13499">
    <property type="entry name" value="EF-hand_7"/>
    <property type="match status" value="2"/>
</dbReference>
<dbReference type="CDD" id="cd00051">
    <property type="entry name" value="EFh"/>
    <property type="match status" value="3"/>
</dbReference>
<keyword evidence="6" id="KW-0449">Lipoprotein</keyword>
<feature type="region of interest" description="Disordered" evidence="7">
    <location>
        <begin position="1"/>
        <end position="53"/>
    </location>
</feature>
<dbReference type="EMBL" id="CAJNOC010000085">
    <property type="protein sequence ID" value="CAF0713663.1"/>
    <property type="molecule type" value="Genomic_DNA"/>
</dbReference>
<dbReference type="PANTHER" id="PTHR23055:SF178">
    <property type="entry name" value="NEUROCALCIN HOMOLOG"/>
    <property type="match status" value="1"/>
</dbReference>
<accession>A0A813MFH7</accession>
<comment type="similarity">
    <text evidence="1">Belongs to the recoverin family.</text>
</comment>
<evidence type="ECO:0000256" key="7">
    <source>
        <dbReference type="SAM" id="MobiDB-lite"/>
    </source>
</evidence>
<dbReference type="PROSITE" id="PS50222">
    <property type="entry name" value="EF_HAND_2"/>
    <property type="match status" value="3"/>
</dbReference>
<protein>
    <recommendedName>
        <fullName evidence="8">EF-hand domain-containing protein</fullName>
    </recommendedName>
</protein>
<feature type="domain" description="EF-hand" evidence="8">
    <location>
        <begin position="131"/>
        <end position="166"/>
    </location>
</feature>
<dbReference type="PROSITE" id="PS00018">
    <property type="entry name" value="EF_HAND_1"/>
    <property type="match status" value="3"/>
</dbReference>
<feature type="domain" description="EF-hand" evidence="8">
    <location>
        <begin position="95"/>
        <end position="130"/>
    </location>
</feature>
<evidence type="ECO:0000313" key="9">
    <source>
        <dbReference type="EMBL" id="CAF0713663.1"/>
    </source>
</evidence>
<dbReference type="AlphaFoldDB" id="A0A813MFH7"/>
<dbReference type="InterPro" id="IPR028846">
    <property type="entry name" value="Recoverin"/>
</dbReference>
<evidence type="ECO:0000256" key="1">
    <source>
        <dbReference type="ARBA" id="ARBA00006049"/>
    </source>
</evidence>
<evidence type="ECO:0000313" key="10">
    <source>
        <dbReference type="Proteomes" id="UP000663879"/>
    </source>
</evidence>
<keyword evidence="2" id="KW-0519">Myristate</keyword>
<evidence type="ECO:0000259" key="8">
    <source>
        <dbReference type="PROSITE" id="PS50222"/>
    </source>
</evidence>
<dbReference type="FunFam" id="1.10.238.10:FF:000003">
    <property type="entry name" value="Calmodulin A"/>
    <property type="match status" value="1"/>
</dbReference>
<name>A0A813MFH7_9BILA</name>
<proteinExistence type="inferred from homology"/>
<dbReference type="Proteomes" id="UP000663879">
    <property type="component" value="Unassembled WGS sequence"/>
</dbReference>
<dbReference type="Gene3D" id="1.10.238.10">
    <property type="entry name" value="EF-hand"/>
    <property type="match status" value="1"/>
</dbReference>
<dbReference type="PANTHER" id="PTHR23055">
    <property type="entry name" value="CALCIUM BINDING PROTEINS"/>
    <property type="match status" value="1"/>
</dbReference>
<evidence type="ECO:0000256" key="5">
    <source>
        <dbReference type="ARBA" id="ARBA00022837"/>
    </source>
</evidence>
<evidence type="ECO:0000256" key="4">
    <source>
        <dbReference type="ARBA" id="ARBA00022737"/>
    </source>
</evidence>